<dbReference type="Pfam" id="PF01642">
    <property type="entry name" value="MM_CoA_mutase"/>
    <property type="match status" value="1"/>
</dbReference>
<dbReference type="Gene3D" id="3.20.20.240">
    <property type="entry name" value="Methylmalonyl-CoA mutase"/>
    <property type="match status" value="1"/>
</dbReference>
<evidence type="ECO:0000256" key="1">
    <source>
        <dbReference type="ARBA" id="ARBA00023235"/>
    </source>
</evidence>
<dbReference type="InterPro" id="IPR016176">
    <property type="entry name" value="Cbl-dep_enz_cat"/>
</dbReference>
<feature type="non-terminal residue" evidence="3">
    <location>
        <position position="494"/>
    </location>
</feature>
<keyword evidence="1" id="KW-0413">Isomerase</keyword>
<name>A0A7V5PM95_CALAY</name>
<dbReference type="SUPFAM" id="SSF51703">
    <property type="entry name" value="Cobalamin (vitamin B12)-dependent enzymes"/>
    <property type="match status" value="1"/>
</dbReference>
<dbReference type="PANTHER" id="PTHR48101:SF1">
    <property type="entry name" value="METHYLMALONYL-COA MUTASE, LARGE SUBUNIT"/>
    <property type="match status" value="1"/>
</dbReference>
<dbReference type="EMBL" id="DROD01000044">
    <property type="protein sequence ID" value="HHJ51682.1"/>
    <property type="molecule type" value="Genomic_DNA"/>
</dbReference>
<dbReference type="NCBIfam" id="TIGR00641">
    <property type="entry name" value="acid_CoA_mut_N"/>
    <property type="match status" value="1"/>
</dbReference>
<accession>A0A7V5PM95</accession>
<proteinExistence type="predicted"/>
<organism evidence="3">
    <name type="scientific">Caldithrix abyssi</name>
    <dbReference type="NCBI Taxonomy" id="187145"/>
    <lineage>
        <taxon>Bacteria</taxon>
        <taxon>Pseudomonadati</taxon>
        <taxon>Calditrichota</taxon>
        <taxon>Calditrichia</taxon>
        <taxon>Calditrichales</taxon>
        <taxon>Calditrichaceae</taxon>
        <taxon>Caldithrix</taxon>
    </lineage>
</organism>
<dbReference type="InterPro" id="IPR006099">
    <property type="entry name" value="MeMalonylCoA_mutase_a/b_cat"/>
</dbReference>
<dbReference type="GO" id="GO:0004494">
    <property type="term" value="F:methylmalonyl-CoA mutase activity"/>
    <property type="evidence" value="ECO:0007669"/>
    <property type="project" value="InterPro"/>
</dbReference>
<reference evidence="3" key="1">
    <citation type="journal article" date="2020" name="mSystems">
        <title>Genome- and Community-Level Interaction Insights into Carbon Utilization and Element Cycling Functions of Hydrothermarchaeota in Hydrothermal Sediment.</title>
        <authorList>
            <person name="Zhou Z."/>
            <person name="Liu Y."/>
            <person name="Xu W."/>
            <person name="Pan J."/>
            <person name="Luo Z.H."/>
            <person name="Li M."/>
        </authorList>
    </citation>
    <scope>NUCLEOTIDE SEQUENCE [LARGE SCALE GENOMIC DNA]</scope>
    <source>
        <strain evidence="3">HyVt-527</strain>
    </source>
</reference>
<evidence type="ECO:0000259" key="2">
    <source>
        <dbReference type="Pfam" id="PF01642"/>
    </source>
</evidence>
<comment type="caution">
    <text evidence="3">The sequence shown here is derived from an EMBL/GenBank/DDBJ whole genome shotgun (WGS) entry which is preliminary data.</text>
</comment>
<dbReference type="AlphaFoldDB" id="A0A7V5PM95"/>
<feature type="domain" description="Methylmalonyl-CoA mutase alpha/beta chain catalytic" evidence="2">
    <location>
        <begin position="24"/>
        <end position="493"/>
    </location>
</feature>
<protein>
    <submittedName>
        <fullName evidence="3">Methylmalonyl-CoA mutase</fullName>
    </submittedName>
</protein>
<dbReference type="GO" id="GO:0031419">
    <property type="term" value="F:cobalamin binding"/>
    <property type="evidence" value="ECO:0007669"/>
    <property type="project" value="InterPro"/>
</dbReference>
<sequence>MKDAKKAWQEAVAKAKYRDAKFITASGEPVEILGTPDMLQDFDYDRDLSYPGQYPYTRGIHANMYRGRLWTMRQFAGFGTPEDTNQRFKFLLKNGQTGLSVAFDLPTLMGRDADDPFSEGEVGVCGVSVSSLRDMEVLFDGIPLDQVSTSMTINSPAMILLAFYIAIAQKQGVPLDKLRGTVQNDILKEYIAQKEYIFPPRPSMRIIVDMIEYCTEHMPQWNTISISGYHIREAGSTAVQELAFTLADGFAYVEAALERGLDIDAFAPRLSHFFNSHNDFFEEIAKFRAARRIYARHMREKYGAKKERSWLLRFHTQTAGCTLTAQQPENNIVRVAFQALAAVLGGTQSLHTNSMDETLALPSEKAVKIALRTQQILAYESGVPHTIDPLAGSYFVEDLTNRMEQKAEEYFKKIEDLGGVIPAIEKGFFQKEIARAAYQYQNEIENGDRYIVGVNKFQDEDEKIEIPILEIGPEVEKKQRDNLKKLRAERDNKR</sequence>
<dbReference type="Proteomes" id="UP000886124">
    <property type="component" value="Unassembled WGS sequence"/>
</dbReference>
<dbReference type="InterPro" id="IPR006098">
    <property type="entry name" value="MMCoA_mutase_a_cat"/>
</dbReference>
<dbReference type="CDD" id="cd03680">
    <property type="entry name" value="MM_CoA_mutase_ICM_like"/>
    <property type="match status" value="1"/>
</dbReference>
<evidence type="ECO:0000313" key="3">
    <source>
        <dbReference type="EMBL" id="HHJ51682.1"/>
    </source>
</evidence>
<gene>
    <name evidence="3" type="ORF">ENJ89_00680</name>
</gene>
<dbReference type="PANTHER" id="PTHR48101">
    <property type="entry name" value="METHYLMALONYL-COA MUTASE, MITOCHONDRIAL-RELATED"/>
    <property type="match status" value="1"/>
</dbReference>